<dbReference type="GeneID" id="113718123"/>
<accession>A0A6P6V7I7</accession>
<dbReference type="NCBIfam" id="TIGR01614">
    <property type="entry name" value="PME_inhib"/>
    <property type="match status" value="1"/>
</dbReference>
<reference evidence="7" key="2">
    <citation type="submission" date="2025-08" db="UniProtKB">
        <authorList>
            <consortium name="RefSeq"/>
        </authorList>
    </citation>
    <scope>IDENTIFICATION</scope>
    <source>
        <tissue evidence="7">Leaves</tissue>
    </source>
</reference>
<dbReference type="GO" id="GO:0046910">
    <property type="term" value="F:pectinesterase inhibitor activity"/>
    <property type="evidence" value="ECO:0007669"/>
    <property type="project" value="InterPro"/>
</dbReference>
<reference evidence="6" key="1">
    <citation type="journal article" date="2025" name="Foods">
        <title>Unveiling the Microbial Signatures of Arabica Coffee Cherries: Insights into Ripeness Specific Diversity, Functional Traits, and Implications for Quality and Safety.</title>
        <authorList>
            <consortium name="RefSeq"/>
            <person name="Tenea G.N."/>
            <person name="Cifuentes V."/>
            <person name="Reyes P."/>
            <person name="Cevallos-Vallejos M."/>
        </authorList>
    </citation>
    <scope>NUCLEOTIDE SEQUENCE [LARGE SCALE GENOMIC DNA]</scope>
</reference>
<dbReference type="InterPro" id="IPR035513">
    <property type="entry name" value="Invertase/methylesterase_inhib"/>
</dbReference>
<evidence type="ECO:0000313" key="7">
    <source>
        <dbReference type="RefSeq" id="XP_027098843.1"/>
    </source>
</evidence>
<keyword evidence="2" id="KW-1015">Disulfide bond</keyword>
<protein>
    <recommendedName>
        <fullName evidence="5">Pectinesterase inhibitor domain-containing protein</fullName>
    </recommendedName>
</protein>
<evidence type="ECO:0000313" key="6">
    <source>
        <dbReference type="Proteomes" id="UP001652660"/>
    </source>
</evidence>
<evidence type="ECO:0000256" key="3">
    <source>
        <dbReference type="ARBA" id="ARBA00038471"/>
    </source>
</evidence>
<dbReference type="Pfam" id="PF04043">
    <property type="entry name" value="PMEI"/>
    <property type="match status" value="1"/>
</dbReference>
<dbReference type="InterPro" id="IPR034086">
    <property type="entry name" value="PMEI_plant"/>
</dbReference>
<dbReference type="SMART" id="SM00856">
    <property type="entry name" value="PMEI"/>
    <property type="match status" value="1"/>
</dbReference>
<keyword evidence="1 4" id="KW-0732">Signal</keyword>
<dbReference type="CDD" id="cd15797">
    <property type="entry name" value="PMEI"/>
    <property type="match status" value="1"/>
</dbReference>
<dbReference type="PANTHER" id="PTHR36710:SF4">
    <property type="entry name" value="PLANT INVERTASE_PECTIN METHYLESTERASE INHIBITOR SUPERFAMILY PROTEIN"/>
    <property type="match status" value="1"/>
</dbReference>
<evidence type="ECO:0000256" key="2">
    <source>
        <dbReference type="ARBA" id="ARBA00023157"/>
    </source>
</evidence>
<feature type="domain" description="Pectinesterase inhibitor" evidence="5">
    <location>
        <begin position="32"/>
        <end position="180"/>
    </location>
</feature>
<sequence>MASSVSSGNYYVVVALLLLSICISSGLVCSPAKADLIDDVCSLSNDVQYCSETIRTAAGSNTTDLADLGSIVLGLATSKVPATQALIRLLYNDANDPNLRDTLNSCLGSYDDCGKVLKDCHDLLGKKDYVGLGHRLGDAQDGPDGCDQSFSDFQPALPEPGELKQASSNLQVLIATVGVIATKLDGGGIH</sequence>
<evidence type="ECO:0000256" key="1">
    <source>
        <dbReference type="ARBA" id="ARBA00022729"/>
    </source>
</evidence>
<dbReference type="InterPro" id="IPR052421">
    <property type="entry name" value="PCW_Enzyme_Inhibitor"/>
</dbReference>
<dbReference type="Proteomes" id="UP001652660">
    <property type="component" value="Chromosome 11e"/>
</dbReference>
<keyword evidence="6" id="KW-1185">Reference proteome</keyword>
<dbReference type="OrthoDB" id="764172at2759"/>
<organism evidence="6 7">
    <name type="scientific">Coffea arabica</name>
    <name type="common">Arabian coffee</name>
    <dbReference type="NCBI Taxonomy" id="13443"/>
    <lineage>
        <taxon>Eukaryota</taxon>
        <taxon>Viridiplantae</taxon>
        <taxon>Streptophyta</taxon>
        <taxon>Embryophyta</taxon>
        <taxon>Tracheophyta</taxon>
        <taxon>Spermatophyta</taxon>
        <taxon>Magnoliopsida</taxon>
        <taxon>eudicotyledons</taxon>
        <taxon>Gunneridae</taxon>
        <taxon>Pentapetalae</taxon>
        <taxon>asterids</taxon>
        <taxon>lamiids</taxon>
        <taxon>Gentianales</taxon>
        <taxon>Rubiaceae</taxon>
        <taxon>Ixoroideae</taxon>
        <taxon>Gardenieae complex</taxon>
        <taxon>Bertiereae - Coffeeae clade</taxon>
        <taxon>Coffeeae</taxon>
        <taxon>Coffea</taxon>
    </lineage>
</organism>
<feature type="chain" id="PRO_5027759370" description="Pectinesterase inhibitor domain-containing protein" evidence="4">
    <location>
        <begin position="35"/>
        <end position="190"/>
    </location>
</feature>
<dbReference type="InterPro" id="IPR006501">
    <property type="entry name" value="Pectinesterase_inhib_dom"/>
</dbReference>
<comment type="similarity">
    <text evidence="3">Belongs to the PMEI family.</text>
</comment>
<proteinExistence type="inferred from homology"/>
<name>A0A6P6V7I7_COFAR</name>
<feature type="signal peptide" evidence="4">
    <location>
        <begin position="1"/>
        <end position="34"/>
    </location>
</feature>
<evidence type="ECO:0000259" key="5">
    <source>
        <dbReference type="SMART" id="SM00856"/>
    </source>
</evidence>
<dbReference type="PANTHER" id="PTHR36710">
    <property type="entry name" value="PECTINESTERASE INHIBITOR-LIKE"/>
    <property type="match status" value="1"/>
</dbReference>
<evidence type="ECO:0000256" key="4">
    <source>
        <dbReference type="SAM" id="SignalP"/>
    </source>
</evidence>
<dbReference type="RefSeq" id="XP_027098843.1">
    <property type="nucleotide sequence ID" value="XM_027243042.2"/>
</dbReference>
<dbReference type="Gene3D" id="1.20.140.40">
    <property type="entry name" value="Invertase/pectin methylesterase inhibitor family protein"/>
    <property type="match status" value="1"/>
</dbReference>
<dbReference type="AlphaFoldDB" id="A0A6P6V7I7"/>
<dbReference type="SUPFAM" id="SSF101148">
    <property type="entry name" value="Plant invertase/pectin methylesterase inhibitor"/>
    <property type="match status" value="1"/>
</dbReference>
<gene>
    <name evidence="7" type="primary">LOC113718123</name>
</gene>